<evidence type="ECO:0000313" key="3">
    <source>
        <dbReference type="EMBL" id="QEE27142.1"/>
    </source>
</evidence>
<protein>
    <submittedName>
        <fullName evidence="3">DedA family protein</fullName>
    </submittedName>
</protein>
<dbReference type="InterPro" id="IPR032816">
    <property type="entry name" value="VTT_dom"/>
</dbReference>
<dbReference type="PANTHER" id="PTHR42709">
    <property type="entry name" value="ALKALINE PHOSPHATASE LIKE PROTEIN"/>
    <property type="match status" value="1"/>
</dbReference>
<dbReference type="PANTHER" id="PTHR42709:SF11">
    <property type="entry name" value="DEDA FAMILY PROTEIN"/>
    <property type="match status" value="1"/>
</dbReference>
<dbReference type="InterPro" id="IPR051311">
    <property type="entry name" value="DedA_domain"/>
</dbReference>
<evidence type="ECO:0000259" key="2">
    <source>
        <dbReference type="Pfam" id="PF09335"/>
    </source>
</evidence>
<accession>A0A5B9E4G4</accession>
<organism evidence="3 4">
    <name type="scientific">Terriglobus albidus</name>
    <dbReference type="NCBI Taxonomy" id="1592106"/>
    <lineage>
        <taxon>Bacteria</taxon>
        <taxon>Pseudomonadati</taxon>
        <taxon>Acidobacteriota</taxon>
        <taxon>Terriglobia</taxon>
        <taxon>Terriglobales</taxon>
        <taxon>Acidobacteriaceae</taxon>
        <taxon>Terriglobus</taxon>
    </lineage>
</organism>
<proteinExistence type="predicted"/>
<dbReference type="Proteomes" id="UP000321820">
    <property type="component" value="Chromosome"/>
</dbReference>
<sequence>MKSSPSALIHKFLAWLLKLLLPLGFWGIGALALIDSATIPVPIDALLIAYVVHDHPKAFLFVLLAAAGSAIGSLVPFYVGRAGGELFLLKRINRKRYEQLRDRFERQEFLAIMIPAMLPPPTPIKLFEFAAGVFEMRTATFFLAIFLGKFLRFGAEAAITILYGPQIIDTAGNMIHEHTGYVIGIGGLLLLLVGFWIVRKLFDRRKGDRFPVEENAAVEPVVNELND</sequence>
<keyword evidence="1" id="KW-0472">Membrane</keyword>
<dbReference type="Pfam" id="PF09335">
    <property type="entry name" value="VTT_dom"/>
    <property type="match status" value="1"/>
</dbReference>
<evidence type="ECO:0000313" key="4">
    <source>
        <dbReference type="Proteomes" id="UP000321820"/>
    </source>
</evidence>
<dbReference type="OrthoDB" id="115324at2"/>
<dbReference type="GO" id="GO:0005886">
    <property type="term" value="C:plasma membrane"/>
    <property type="evidence" value="ECO:0007669"/>
    <property type="project" value="TreeGrafter"/>
</dbReference>
<dbReference type="KEGG" id="talb:FTW19_03390"/>
<feature type="domain" description="VTT" evidence="2">
    <location>
        <begin position="42"/>
        <end position="155"/>
    </location>
</feature>
<feature type="transmembrane region" description="Helical" evidence="1">
    <location>
        <begin position="141"/>
        <end position="163"/>
    </location>
</feature>
<keyword evidence="4" id="KW-1185">Reference proteome</keyword>
<reference evidence="3 4" key="1">
    <citation type="submission" date="2019-08" db="EMBL/GenBank/DDBJ databases">
        <title>Complete genome sequence of Terriglobus albidus strain ORNL.</title>
        <authorList>
            <person name="Podar M."/>
        </authorList>
    </citation>
    <scope>NUCLEOTIDE SEQUENCE [LARGE SCALE GENOMIC DNA]</scope>
    <source>
        <strain evidence="3 4">ORNL</strain>
    </source>
</reference>
<name>A0A5B9E4G4_9BACT</name>
<feature type="transmembrane region" description="Helical" evidence="1">
    <location>
        <begin position="58"/>
        <end position="80"/>
    </location>
</feature>
<feature type="transmembrane region" description="Helical" evidence="1">
    <location>
        <begin position="178"/>
        <end position="198"/>
    </location>
</feature>
<keyword evidence="1" id="KW-0812">Transmembrane</keyword>
<evidence type="ECO:0000256" key="1">
    <source>
        <dbReference type="SAM" id="Phobius"/>
    </source>
</evidence>
<dbReference type="RefSeq" id="WP_147646336.1">
    <property type="nucleotide sequence ID" value="NZ_CP042806.1"/>
</dbReference>
<gene>
    <name evidence="3" type="ORF">FTW19_03390</name>
</gene>
<dbReference type="EMBL" id="CP042806">
    <property type="protein sequence ID" value="QEE27142.1"/>
    <property type="molecule type" value="Genomic_DNA"/>
</dbReference>
<feature type="transmembrane region" description="Helical" evidence="1">
    <location>
        <begin position="12"/>
        <end position="34"/>
    </location>
</feature>
<dbReference type="AlphaFoldDB" id="A0A5B9E4G4"/>
<keyword evidence="1" id="KW-1133">Transmembrane helix</keyword>